<dbReference type="PANTHER" id="PTHR46044:SF1">
    <property type="entry name" value="CN HYDROLASE DOMAIN-CONTAINING PROTEIN"/>
    <property type="match status" value="1"/>
</dbReference>
<sequence>MPTYEERLAWSIGDGHGLVVHPIGAFTLGSLNCWENWMPLARASLYAQGEDLHVMVWPGSARNTEDITLFAAKEGRSFCISASSLLRDSDIPSDFPGREKVVREEGEIIHNGGSCIAGPDGKWLVAPVENEEKLIVAEIDHNQVLRERQNFDPAGHYSRPDILSLDIDRKRPAAATFR</sequence>
<dbReference type="SUPFAM" id="SSF56317">
    <property type="entry name" value="Carbon-nitrogen hydrolase"/>
    <property type="match status" value="1"/>
</dbReference>
<feature type="domain" description="CN hydrolase" evidence="2">
    <location>
        <begin position="1"/>
        <end position="141"/>
    </location>
</feature>
<reference evidence="3" key="1">
    <citation type="submission" date="2021-01" db="EMBL/GenBank/DDBJ databases">
        <authorList>
            <person name="Corre E."/>
            <person name="Pelletier E."/>
            <person name="Niang G."/>
            <person name="Scheremetjew M."/>
            <person name="Finn R."/>
            <person name="Kale V."/>
            <person name="Holt S."/>
            <person name="Cochrane G."/>
            <person name="Meng A."/>
            <person name="Brown T."/>
            <person name="Cohen L."/>
        </authorList>
    </citation>
    <scope>NUCLEOTIDE SEQUENCE</scope>
    <source>
        <strain evidence="3">NIES-2562</strain>
    </source>
</reference>
<dbReference type="EMBL" id="HBIB01000746">
    <property type="protein sequence ID" value="CAE0238361.1"/>
    <property type="molecule type" value="Transcribed_RNA"/>
</dbReference>
<organism evidence="3">
    <name type="scientific">Palpitomonas bilix</name>
    <dbReference type="NCBI Taxonomy" id="652834"/>
    <lineage>
        <taxon>Eukaryota</taxon>
        <taxon>Eukaryota incertae sedis</taxon>
    </lineage>
</organism>
<evidence type="ECO:0000313" key="3">
    <source>
        <dbReference type="EMBL" id="CAE0238361.1"/>
    </source>
</evidence>
<dbReference type="GO" id="GO:0003824">
    <property type="term" value="F:catalytic activity"/>
    <property type="evidence" value="ECO:0007669"/>
    <property type="project" value="InterPro"/>
</dbReference>
<dbReference type="AlphaFoldDB" id="A0A7S3FXE4"/>
<dbReference type="InterPro" id="IPR036526">
    <property type="entry name" value="C-N_Hydrolase_sf"/>
</dbReference>
<accession>A0A7S3FXE4</accession>
<proteinExistence type="inferred from homology"/>
<gene>
    <name evidence="3" type="ORF">PBIL07802_LOCUS503</name>
</gene>
<dbReference type="PROSITE" id="PS50263">
    <property type="entry name" value="CN_HYDROLASE"/>
    <property type="match status" value="1"/>
</dbReference>
<evidence type="ECO:0000259" key="2">
    <source>
        <dbReference type="PROSITE" id="PS50263"/>
    </source>
</evidence>
<protein>
    <recommendedName>
        <fullName evidence="2">CN hydrolase domain-containing protein</fullName>
    </recommendedName>
</protein>
<dbReference type="InterPro" id="IPR044149">
    <property type="entry name" value="Nitrilases_CHs"/>
</dbReference>
<dbReference type="Gene3D" id="3.60.110.10">
    <property type="entry name" value="Carbon-nitrogen hydrolase"/>
    <property type="match status" value="1"/>
</dbReference>
<dbReference type="PANTHER" id="PTHR46044">
    <property type="entry name" value="NITRILASE"/>
    <property type="match status" value="1"/>
</dbReference>
<dbReference type="Pfam" id="PF00795">
    <property type="entry name" value="CN_hydrolase"/>
    <property type="match status" value="1"/>
</dbReference>
<evidence type="ECO:0000256" key="1">
    <source>
        <dbReference type="ARBA" id="ARBA00008129"/>
    </source>
</evidence>
<comment type="similarity">
    <text evidence="1">Belongs to the carbon-nitrogen hydrolase superfamily. Nitrilase family.</text>
</comment>
<name>A0A7S3FXE4_9EUKA</name>
<dbReference type="InterPro" id="IPR003010">
    <property type="entry name" value="C-N_Hydrolase"/>
</dbReference>